<dbReference type="CDD" id="cd00009">
    <property type="entry name" value="AAA"/>
    <property type="match status" value="1"/>
</dbReference>
<dbReference type="Gene3D" id="1.10.8.60">
    <property type="match status" value="1"/>
</dbReference>
<dbReference type="EMBL" id="FONT01000002">
    <property type="protein sequence ID" value="SFE50450.1"/>
    <property type="molecule type" value="Genomic_DNA"/>
</dbReference>
<dbReference type="PROSITE" id="PS00675">
    <property type="entry name" value="SIGMA54_INTERACT_1"/>
    <property type="match status" value="1"/>
</dbReference>
<dbReference type="PROSITE" id="PS00688">
    <property type="entry name" value="SIGMA54_INTERACT_3"/>
    <property type="match status" value="1"/>
</dbReference>
<keyword evidence="2" id="KW-0067">ATP-binding</keyword>
<dbReference type="Gene3D" id="3.40.50.300">
    <property type="entry name" value="P-loop containing nucleotide triphosphate hydrolases"/>
    <property type="match status" value="1"/>
</dbReference>
<dbReference type="GO" id="GO:0000160">
    <property type="term" value="P:phosphorelay signal transduction system"/>
    <property type="evidence" value="ECO:0007669"/>
    <property type="project" value="InterPro"/>
</dbReference>
<evidence type="ECO:0000256" key="4">
    <source>
        <dbReference type="ARBA" id="ARBA00023125"/>
    </source>
</evidence>
<dbReference type="InterPro" id="IPR003593">
    <property type="entry name" value="AAA+_ATPase"/>
</dbReference>
<accession>A0A1I2B5K6</accession>
<dbReference type="AlphaFoldDB" id="A0A1I2B5K6"/>
<dbReference type="SMART" id="SM00448">
    <property type="entry name" value="REC"/>
    <property type="match status" value="1"/>
</dbReference>
<dbReference type="InterPro" id="IPR002197">
    <property type="entry name" value="HTH_Fis"/>
</dbReference>
<dbReference type="SUPFAM" id="SSF52540">
    <property type="entry name" value="P-loop containing nucleoside triphosphate hydrolases"/>
    <property type="match status" value="1"/>
</dbReference>
<dbReference type="PROSITE" id="PS00676">
    <property type="entry name" value="SIGMA54_INTERACT_2"/>
    <property type="match status" value="1"/>
</dbReference>
<evidence type="ECO:0000256" key="3">
    <source>
        <dbReference type="ARBA" id="ARBA00023015"/>
    </source>
</evidence>
<keyword evidence="3" id="KW-0805">Transcription regulation</keyword>
<dbReference type="Proteomes" id="UP000199516">
    <property type="component" value="Unassembled WGS sequence"/>
</dbReference>
<dbReference type="SUPFAM" id="SSF52172">
    <property type="entry name" value="CheY-like"/>
    <property type="match status" value="1"/>
</dbReference>
<evidence type="ECO:0000259" key="8">
    <source>
        <dbReference type="PROSITE" id="PS50110"/>
    </source>
</evidence>
<dbReference type="Gene3D" id="1.10.10.60">
    <property type="entry name" value="Homeodomain-like"/>
    <property type="match status" value="1"/>
</dbReference>
<feature type="domain" description="Response regulatory" evidence="8">
    <location>
        <begin position="3"/>
        <end position="116"/>
    </location>
</feature>
<dbReference type="Gene3D" id="3.40.50.2300">
    <property type="match status" value="1"/>
</dbReference>
<dbReference type="SUPFAM" id="SSF46689">
    <property type="entry name" value="Homeodomain-like"/>
    <property type="match status" value="1"/>
</dbReference>
<evidence type="ECO:0000259" key="7">
    <source>
        <dbReference type="PROSITE" id="PS50045"/>
    </source>
</evidence>
<evidence type="ECO:0000313" key="10">
    <source>
        <dbReference type="Proteomes" id="UP000199516"/>
    </source>
</evidence>
<proteinExistence type="predicted"/>
<dbReference type="InterPro" id="IPR027417">
    <property type="entry name" value="P-loop_NTPase"/>
</dbReference>
<dbReference type="Pfam" id="PF25601">
    <property type="entry name" value="AAA_lid_14"/>
    <property type="match status" value="1"/>
</dbReference>
<dbReference type="InterPro" id="IPR025944">
    <property type="entry name" value="Sigma_54_int_dom_CS"/>
</dbReference>
<dbReference type="RefSeq" id="WP_091658072.1">
    <property type="nucleotide sequence ID" value="NZ_FONT01000002.1"/>
</dbReference>
<keyword evidence="5" id="KW-0804">Transcription</keyword>
<dbReference type="InterPro" id="IPR002078">
    <property type="entry name" value="Sigma_54_int"/>
</dbReference>
<dbReference type="FunFam" id="3.40.50.300:FF:000006">
    <property type="entry name" value="DNA-binding transcriptional regulator NtrC"/>
    <property type="match status" value="1"/>
</dbReference>
<dbReference type="OrthoDB" id="9771372at2"/>
<dbReference type="InterPro" id="IPR058031">
    <property type="entry name" value="AAA_lid_NorR"/>
</dbReference>
<dbReference type="PROSITE" id="PS50045">
    <property type="entry name" value="SIGMA54_INTERACT_4"/>
    <property type="match status" value="1"/>
</dbReference>
<organism evidence="9 10">
    <name type="scientific">Alteribacillus iranensis</name>
    <dbReference type="NCBI Taxonomy" id="930128"/>
    <lineage>
        <taxon>Bacteria</taxon>
        <taxon>Bacillati</taxon>
        <taxon>Bacillota</taxon>
        <taxon>Bacilli</taxon>
        <taxon>Bacillales</taxon>
        <taxon>Bacillaceae</taxon>
        <taxon>Alteribacillus</taxon>
    </lineage>
</organism>
<name>A0A1I2B5K6_9BACI</name>
<dbReference type="InterPro" id="IPR009057">
    <property type="entry name" value="Homeodomain-like_sf"/>
</dbReference>
<dbReference type="InterPro" id="IPR025943">
    <property type="entry name" value="Sigma_54_int_dom_ATP-bd_2"/>
</dbReference>
<sequence length="451" mass="50902">MANILIIDDEPSICSALEFALEDEYSVTSTTDPDKGLQWMNENTIHLCLLDLKIGNRDGLEILTEVKKRHPDTLVVMITAYGSIDSSVEALQMGAYSYLTKPINTEELNSVIEKALHYSELNRRVEYLTEELERKYNEEGMIGTSRSMTEVYQMIHKVKEVDTNVLITGESGTGKELVARSIHFSGKRRQGHLETINCAAIPENLLESEWFGYEKGAFTGAEGKKQGKFQLADGGTIFLDEIGDMPLSLQAKLLRVLQLKEVTPLGSNKTEKVDVRVIAATNKDLQQAVKDGSFREDLYFRLHVIQIELPPLRERKEDLPYLIKHYLTIYNNEMGMRIKGLSKEAEECLFQYHFPGNVRELANIVEAAMVMADGEIIEKTNLPSYVQGVHMSPLSKEEAAEAFVGMTMKDVEKRIIEATLKANDGHRKRTASMLGISERSLRDKIKTYDLS</sequence>
<evidence type="ECO:0000313" key="9">
    <source>
        <dbReference type="EMBL" id="SFE50450.1"/>
    </source>
</evidence>
<keyword evidence="4" id="KW-0238">DNA-binding</keyword>
<feature type="domain" description="Sigma-54 factor interaction" evidence="7">
    <location>
        <begin position="141"/>
        <end position="370"/>
    </location>
</feature>
<dbReference type="PROSITE" id="PS50110">
    <property type="entry name" value="RESPONSE_REGULATORY"/>
    <property type="match status" value="1"/>
</dbReference>
<dbReference type="Pfam" id="PF00072">
    <property type="entry name" value="Response_reg"/>
    <property type="match status" value="1"/>
</dbReference>
<dbReference type="GO" id="GO:0006355">
    <property type="term" value="P:regulation of DNA-templated transcription"/>
    <property type="evidence" value="ECO:0007669"/>
    <property type="project" value="InterPro"/>
</dbReference>
<reference evidence="9 10" key="1">
    <citation type="submission" date="2016-10" db="EMBL/GenBank/DDBJ databases">
        <authorList>
            <person name="de Groot N.N."/>
        </authorList>
    </citation>
    <scope>NUCLEOTIDE SEQUENCE [LARGE SCALE GENOMIC DNA]</scope>
    <source>
        <strain evidence="9 10">DSM 23995</strain>
    </source>
</reference>
<evidence type="ECO:0000256" key="6">
    <source>
        <dbReference type="PROSITE-ProRule" id="PRU00169"/>
    </source>
</evidence>
<evidence type="ECO:0000256" key="2">
    <source>
        <dbReference type="ARBA" id="ARBA00022840"/>
    </source>
</evidence>
<keyword evidence="10" id="KW-1185">Reference proteome</keyword>
<protein>
    <submittedName>
        <fullName evidence="9">Two-component system, NtrC family, response regulator AtoC</fullName>
    </submittedName>
</protein>
<dbReference type="Pfam" id="PF02954">
    <property type="entry name" value="HTH_8"/>
    <property type="match status" value="1"/>
</dbReference>
<evidence type="ECO:0000256" key="5">
    <source>
        <dbReference type="ARBA" id="ARBA00023163"/>
    </source>
</evidence>
<dbReference type="GO" id="GO:0005524">
    <property type="term" value="F:ATP binding"/>
    <property type="evidence" value="ECO:0007669"/>
    <property type="project" value="UniProtKB-KW"/>
</dbReference>
<feature type="modified residue" description="4-aspartylphosphate" evidence="6">
    <location>
        <position position="51"/>
    </location>
</feature>
<dbReference type="Pfam" id="PF00158">
    <property type="entry name" value="Sigma54_activat"/>
    <property type="match status" value="1"/>
</dbReference>
<dbReference type="PRINTS" id="PR01590">
    <property type="entry name" value="HTHFIS"/>
</dbReference>
<dbReference type="InterPro" id="IPR011006">
    <property type="entry name" value="CheY-like_superfamily"/>
</dbReference>
<dbReference type="STRING" id="930128.SAMN05192532_10251"/>
<dbReference type="GO" id="GO:0043565">
    <property type="term" value="F:sequence-specific DNA binding"/>
    <property type="evidence" value="ECO:0007669"/>
    <property type="project" value="InterPro"/>
</dbReference>
<dbReference type="InterPro" id="IPR025662">
    <property type="entry name" value="Sigma_54_int_dom_ATP-bd_1"/>
</dbReference>
<gene>
    <name evidence="9" type="ORF">SAMN05192532_10251</name>
</gene>
<dbReference type="InterPro" id="IPR001789">
    <property type="entry name" value="Sig_transdc_resp-reg_receiver"/>
</dbReference>
<dbReference type="PANTHER" id="PTHR32071">
    <property type="entry name" value="TRANSCRIPTIONAL REGULATORY PROTEIN"/>
    <property type="match status" value="1"/>
</dbReference>
<keyword evidence="1" id="KW-0547">Nucleotide-binding</keyword>
<dbReference type="SMART" id="SM00382">
    <property type="entry name" value="AAA"/>
    <property type="match status" value="1"/>
</dbReference>
<evidence type="ECO:0000256" key="1">
    <source>
        <dbReference type="ARBA" id="ARBA00022741"/>
    </source>
</evidence>
<keyword evidence="6" id="KW-0597">Phosphoprotein</keyword>